<feature type="domain" description="F-box" evidence="2">
    <location>
        <begin position="159"/>
        <end position="206"/>
    </location>
</feature>
<dbReference type="Pfam" id="PF12937">
    <property type="entry name" value="F-box-like"/>
    <property type="match status" value="1"/>
</dbReference>
<dbReference type="InterPro" id="IPR001810">
    <property type="entry name" value="F-box_dom"/>
</dbReference>
<protein>
    <recommendedName>
        <fullName evidence="2">F-box domain-containing protein</fullName>
    </recommendedName>
</protein>
<feature type="compositionally biased region" description="Basic and acidic residues" evidence="1">
    <location>
        <begin position="59"/>
        <end position="71"/>
    </location>
</feature>
<comment type="caution">
    <text evidence="3">The sequence shown here is derived from an EMBL/GenBank/DDBJ whole genome shotgun (WGS) entry which is preliminary data.</text>
</comment>
<proteinExistence type="predicted"/>
<evidence type="ECO:0000256" key="1">
    <source>
        <dbReference type="SAM" id="MobiDB-lite"/>
    </source>
</evidence>
<feature type="compositionally biased region" description="Polar residues" evidence="1">
    <location>
        <begin position="43"/>
        <end position="56"/>
    </location>
</feature>
<keyword evidence="4" id="KW-1185">Reference proteome</keyword>
<dbReference type="EMBL" id="JABELV010000031">
    <property type="protein sequence ID" value="KAG7562498.1"/>
    <property type="molecule type" value="Genomic_DNA"/>
</dbReference>
<dbReference type="Proteomes" id="UP000812966">
    <property type="component" value="Unassembled WGS sequence"/>
</dbReference>
<feature type="region of interest" description="Disordered" evidence="1">
    <location>
        <begin position="1"/>
        <end position="114"/>
    </location>
</feature>
<evidence type="ECO:0000259" key="2">
    <source>
        <dbReference type="Pfam" id="PF12937"/>
    </source>
</evidence>
<dbReference type="SUPFAM" id="SSF81383">
    <property type="entry name" value="F-box domain"/>
    <property type="match status" value="1"/>
</dbReference>
<feature type="compositionally biased region" description="Basic and acidic residues" evidence="1">
    <location>
        <begin position="101"/>
        <end position="114"/>
    </location>
</feature>
<dbReference type="InterPro" id="IPR036047">
    <property type="entry name" value="F-box-like_dom_sf"/>
</dbReference>
<sequence>MTANSESASSRVVGGRTLRNGTRKSYVPPPIESSDDEERGDTINVQPVVTSGPSTTVKVKVEDVDDQEPKPGRKRERSSSETDDFELDKKKQKQRRGKTQAQKDRAKAEAKVKAEEKARKAEEEKIYNDRVKKEAKWKAAQAKKEPKMPWKKGQKIHLFDLPAEVSRQILSLEQDLSIKDYMCISATCWYLRLPFLDDSLWRQIYRSRKKTPNLSGVEDREGIIPTAISNQSGVMKIGPTQTLISCTEACYFGEVSSTQGSPTKVLRILGHGMSKPVIKPEPERAIDLLNQYNRICQYSQYKKQLAKQRYYRYKTASTEEMQECREVLHWSIARLPLSRTEAVHFGIKTDSLPFHARIWDYGPWQTLARRDTNWPIIPASKAVGIHWLSPEDLETVPKVPDNSSPSPESLPKDTASNAHIGYHFKEDITQLTKKFKQLIVIRKKRRTKAMSLLNEETQVILQRQGLYRSWCDLCQGFHDSRKPYRHNWFYTHKEYSSADLDEIKRRIRALKIKEVGCDCFACWQEYQYDSDFGY</sequence>
<organism evidence="3 4">
    <name type="scientific">Filobasidium floriforme</name>
    <dbReference type="NCBI Taxonomy" id="5210"/>
    <lineage>
        <taxon>Eukaryota</taxon>
        <taxon>Fungi</taxon>
        <taxon>Dikarya</taxon>
        <taxon>Basidiomycota</taxon>
        <taxon>Agaricomycotina</taxon>
        <taxon>Tremellomycetes</taxon>
        <taxon>Filobasidiales</taxon>
        <taxon>Filobasidiaceae</taxon>
        <taxon>Filobasidium</taxon>
    </lineage>
</organism>
<feature type="compositionally biased region" description="Polar residues" evidence="1">
    <location>
        <begin position="1"/>
        <end position="10"/>
    </location>
</feature>
<dbReference type="AlphaFoldDB" id="A0A8K0JPW0"/>
<name>A0A8K0JPW0_9TREE</name>
<evidence type="ECO:0000313" key="3">
    <source>
        <dbReference type="EMBL" id="KAG7562498.1"/>
    </source>
</evidence>
<accession>A0A8K0JPW0</accession>
<evidence type="ECO:0000313" key="4">
    <source>
        <dbReference type="Proteomes" id="UP000812966"/>
    </source>
</evidence>
<reference evidence="3" key="1">
    <citation type="submission" date="2020-04" db="EMBL/GenBank/DDBJ databases">
        <title>Analysis of mating type loci in Filobasidium floriforme.</title>
        <authorList>
            <person name="Nowrousian M."/>
        </authorList>
    </citation>
    <scope>NUCLEOTIDE SEQUENCE</scope>
    <source>
        <strain evidence="3">CBS 6242</strain>
    </source>
</reference>
<gene>
    <name evidence="3" type="ORF">FFLO_02077</name>
</gene>